<reference evidence="1 2" key="1">
    <citation type="journal article" date="2023" name="Nat. Microbiol.">
        <title>A compendium of viruses from methanogenic archaea reveals their diversity and adaptations to the gut environment.</title>
        <authorList>
            <person name="Medvedeva S."/>
            <person name="Borrel G."/>
            <person name="Krupovic M."/>
            <person name="Gribaldo S."/>
        </authorList>
    </citation>
    <scope>NUCLEOTIDE SEQUENCE [LARGE SCALE GENOMIC DNA]</scope>
</reference>
<accession>A0AA86XMU0</accession>
<dbReference type="Proteomes" id="UP001302000">
    <property type="component" value="Segment"/>
</dbReference>
<evidence type="ECO:0000313" key="2">
    <source>
        <dbReference type="Proteomes" id="UP001302000"/>
    </source>
</evidence>
<protein>
    <submittedName>
        <fullName evidence="1">Uncharacterized protein</fullName>
    </submittedName>
</protein>
<dbReference type="RefSeq" id="YP_013605557.1">
    <property type="nucleotide sequence ID" value="NC_134205.1"/>
</dbReference>
<keyword evidence="2" id="KW-1185">Reference proteome</keyword>
<organism evidence="1 2">
    <name type="scientific">Caudoviricetes sp. vir335</name>
    <dbReference type="NCBI Taxonomy" id="3068357"/>
    <lineage>
        <taxon>Viruses</taxon>
        <taxon>Duplodnaviria</taxon>
        <taxon>Heunggongvirae</taxon>
        <taxon>Uroviricota</taxon>
        <taxon>Caudoviricetes</taxon>
    </lineage>
</organism>
<proteinExistence type="predicted"/>
<dbReference type="GeneID" id="301841413"/>
<name>A0AA86XMU0_9CAUD</name>
<dbReference type="EMBL" id="BK063680">
    <property type="protein sequence ID" value="DBA35653.1"/>
    <property type="molecule type" value="Genomic_DNA"/>
</dbReference>
<evidence type="ECO:0000313" key="1">
    <source>
        <dbReference type="EMBL" id="DBA35653.1"/>
    </source>
</evidence>
<gene>
    <name evidence="1" type="ORF">vir335_00097</name>
</gene>
<sequence>MKCAFCTRQAVHVFDNAPPLCEACGQAYREGFEHGRVYESTRRRVVRAGNKVKHLEISY</sequence>